<reference evidence="11 12" key="2">
    <citation type="submission" date="2014-10" db="EMBL/GenBank/DDBJ databases">
        <title>Comparative genomics of the Paenibacillus odorifer group.</title>
        <authorList>
            <person name="Tsai Y.-C."/>
            <person name="Martin N."/>
            <person name="Korlach J."/>
            <person name="Wiedmann M."/>
        </authorList>
    </citation>
    <scope>NUCLEOTIDE SEQUENCE [LARGE SCALE GENOMIC DNA]</scope>
    <source>
        <strain evidence="11 12">DSM 18334</strain>
    </source>
</reference>
<reference evidence="11 12" key="1">
    <citation type="submission" date="2014-08" db="EMBL/GenBank/DDBJ databases">
        <authorList>
            <person name="den Bakker H.C."/>
        </authorList>
    </citation>
    <scope>NUCLEOTIDE SEQUENCE [LARGE SCALE GENOMIC DNA]</scope>
    <source>
        <strain evidence="11 12">DSM 18334</strain>
    </source>
</reference>
<dbReference type="eggNOG" id="COG0350">
    <property type="taxonomic scope" value="Bacteria"/>
</dbReference>
<dbReference type="SUPFAM" id="SSF46767">
    <property type="entry name" value="Methylated DNA-protein cysteine methyltransferase, C-terminal domain"/>
    <property type="match status" value="1"/>
</dbReference>
<dbReference type="NCBIfam" id="TIGR00589">
    <property type="entry name" value="ogt"/>
    <property type="match status" value="1"/>
</dbReference>
<dbReference type="InterPro" id="IPR008332">
    <property type="entry name" value="MethylG_MeTrfase_N"/>
</dbReference>
<keyword evidence="4 11" id="KW-0489">Methyltransferase</keyword>
<evidence type="ECO:0000256" key="3">
    <source>
        <dbReference type="ARBA" id="ARBA00011918"/>
    </source>
</evidence>
<dbReference type="InterPro" id="IPR014048">
    <property type="entry name" value="MethylDNA_cys_MeTrfase_DNA-bd"/>
</dbReference>
<dbReference type="InterPro" id="IPR001497">
    <property type="entry name" value="MethylDNA_cys_MeTrfase_AS"/>
</dbReference>
<evidence type="ECO:0000256" key="6">
    <source>
        <dbReference type="ARBA" id="ARBA00022763"/>
    </source>
</evidence>
<dbReference type="GO" id="GO:0032259">
    <property type="term" value="P:methylation"/>
    <property type="evidence" value="ECO:0007669"/>
    <property type="project" value="UniProtKB-KW"/>
</dbReference>
<evidence type="ECO:0000256" key="7">
    <source>
        <dbReference type="ARBA" id="ARBA00023204"/>
    </source>
</evidence>
<dbReference type="AlphaFoldDB" id="A0A098M4F5"/>
<dbReference type="EC" id="2.1.1.63" evidence="3"/>
<keyword evidence="7" id="KW-0234">DNA repair</keyword>
<name>A0A098M4F5_9BACL</name>
<comment type="catalytic activity">
    <reaction evidence="1">
        <text>a 4-O-methyl-thymidine in DNA + L-cysteinyl-[protein] = a thymidine in DNA + S-methyl-L-cysteinyl-[protein]</text>
        <dbReference type="Rhea" id="RHEA:53428"/>
        <dbReference type="Rhea" id="RHEA-COMP:10131"/>
        <dbReference type="Rhea" id="RHEA-COMP:10132"/>
        <dbReference type="Rhea" id="RHEA-COMP:13555"/>
        <dbReference type="Rhea" id="RHEA-COMP:13556"/>
        <dbReference type="ChEBI" id="CHEBI:29950"/>
        <dbReference type="ChEBI" id="CHEBI:82612"/>
        <dbReference type="ChEBI" id="CHEBI:137386"/>
        <dbReference type="ChEBI" id="CHEBI:137387"/>
        <dbReference type="EC" id="2.1.1.63"/>
    </reaction>
</comment>
<protein>
    <recommendedName>
        <fullName evidence="3">methylated-DNA--[protein]-cysteine S-methyltransferase</fullName>
        <ecNumber evidence="3">2.1.1.63</ecNumber>
    </recommendedName>
</protein>
<dbReference type="RefSeq" id="WP_036656305.1">
    <property type="nucleotide sequence ID" value="NZ_JQCR01000003.1"/>
</dbReference>
<comment type="similarity">
    <text evidence="2">Belongs to the MGMT family.</text>
</comment>
<keyword evidence="12" id="KW-1185">Reference proteome</keyword>
<dbReference type="GO" id="GO:0006281">
    <property type="term" value="P:DNA repair"/>
    <property type="evidence" value="ECO:0007669"/>
    <property type="project" value="UniProtKB-KW"/>
</dbReference>
<dbReference type="CDD" id="cd06445">
    <property type="entry name" value="ATase"/>
    <property type="match status" value="1"/>
</dbReference>
<evidence type="ECO:0000256" key="8">
    <source>
        <dbReference type="ARBA" id="ARBA00049348"/>
    </source>
</evidence>
<dbReference type="PANTHER" id="PTHR10815">
    <property type="entry name" value="METHYLATED-DNA--PROTEIN-CYSTEINE METHYLTRANSFERASE"/>
    <property type="match status" value="1"/>
</dbReference>
<evidence type="ECO:0000313" key="11">
    <source>
        <dbReference type="EMBL" id="KGE17434.1"/>
    </source>
</evidence>
<feature type="domain" description="Methylated-DNA-[protein]-cysteine S-methyltransferase DNA binding" evidence="9">
    <location>
        <begin position="91"/>
        <end position="170"/>
    </location>
</feature>
<proteinExistence type="inferred from homology"/>
<comment type="caution">
    <text evidence="11">The sequence shown here is derived from an EMBL/GenBank/DDBJ whole genome shotgun (WGS) entry which is preliminary data.</text>
</comment>
<dbReference type="Pfam" id="PF02870">
    <property type="entry name" value="Methyltransf_1N"/>
    <property type="match status" value="1"/>
</dbReference>
<dbReference type="FunFam" id="1.10.10.10:FF:000214">
    <property type="entry name" value="Methylated-DNA--protein-cysteine methyltransferase"/>
    <property type="match status" value="1"/>
</dbReference>
<evidence type="ECO:0000259" key="10">
    <source>
        <dbReference type="Pfam" id="PF02870"/>
    </source>
</evidence>
<evidence type="ECO:0000256" key="2">
    <source>
        <dbReference type="ARBA" id="ARBA00008711"/>
    </source>
</evidence>
<comment type="catalytic activity">
    <reaction evidence="8">
        <text>a 6-O-methyl-2'-deoxyguanosine in DNA + L-cysteinyl-[protein] = S-methyl-L-cysteinyl-[protein] + a 2'-deoxyguanosine in DNA</text>
        <dbReference type="Rhea" id="RHEA:24000"/>
        <dbReference type="Rhea" id="RHEA-COMP:10131"/>
        <dbReference type="Rhea" id="RHEA-COMP:10132"/>
        <dbReference type="Rhea" id="RHEA-COMP:11367"/>
        <dbReference type="Rhea" id="RHEA-COMP:11368"/>
        <dbReference type="ChEBI" id="CHEBI:29950"/>
        <dbReference type="ChEBI" id="CHEBI:82612"/>
        <dbReference type="ChEBI" id="CHEBI:85445"/>
        <dbReference type="ChEBI" id="CHEBI:85448"/>
        <dbReference type="EC" id="2.1.1.63"/>
    </reaction>
</comment>
<dbReference type="InterPro" id="IPR036388">
    <property type="entry name" value="WH-like_DNA-bd_sf"/>
</dbReference>
<dbReference type="PANTHER" id="PTHR10815:SF12">
    <property type="entry name" value="METHYLATED-DNA--PROTEIN-CYSTEINE METHYLTRANSFERASE, INDUCIBLE"/>
    <property type="match status" value="1"/>
</dbReference>
<organism evidence="11 12">
    <name type="scientific">Paenibacillus wynnii</name>
    <dbReference type="NCBI Taxonomy" id="268407"/>
    <lineage>
        <taxon>Bacteria</taxon>
        <taxon>Bacillati</taxon>
        <taxon>Bacillota</taxon>
        <taxon>Bacilli</taxon>
        <taxon>Bacillales</taxon>
        <taxon>Paenibacillaceae</taxon>
        <taxon>Paenibacillus</taxon>
    </lineage>
</organism>
<feature type="domain" description="Methylguanine DNA methyltransferase ribonuclease-like" evidence="10">
    <location>
        <begin position="9"/>
        <end position="87"/>
    </location>
</feature>
<evidence type="ECO:0000256" key="1">
    <source>
        <dbReference type="ARBA" id="ARBA00001286"/>
    </source>
</evidence>
<dbReference type="Gene3D" id="1.10.10.10">
    <property type="entry name" value="Winged helix-like DNA-binding domain superfamily/Winged helix DNA-binding domain"/>
    <property type="match status" value="1"/>
</dbReference>
<dbReference type="Pfam" id="PF01035">
    <property type="entry name" value="DNA_binding_1"/>
    <property type="match status" value="1"/>
</dbReference>
<gene>
    <name evidence="11" type="ORF">PWYN_22795</name>
</gene>
<dbReference type="Proteomes" id="UP000029734">
    <property type="component" value="Unassembled WGS sequence"/>
</dbReference>
<dbReference type="OrthoDB" id="9802228at2"/>
<dbReference type="SUPFAM" id="SSF53155">
    <property type="entry name" value="Methylated DNA-protein cysteine methyltransferase domain"/>
    <property type="match status" value="1"/>
</dbReference>
<evidence type="ECO:0000256" key="4">
    <source>
        <dbReference type="ARBA" id="ARBA00022603"/>
    </source>
</evidence>
<dbReference type="InterPro" id="IPR036631">
    <property type="entry name" value="MGMT_N_sf"/>
</dbReference>
<dbReference type="EMBL" id="JQCR01000003">
    <property type="protein sequence ID" value="KGE17434.1"/>
    <property type="molecule type" value="Genomic_DNA"/>
</dbReference>
<sequence>MRKLTNEVIYWTLLKHEAWKIYIAATSKGLCYVGSQDKPFEELAAWGSARYPGGTLGQEDGELQPYAVELIDFLKGVRKSFTFPMDFRGTPFQLAVWNALCEIPYGQTWSYSDVAAHIQKPTSVRAVGTAIGANPILITVPCHRVIGKNGTLTGYRGGLNMKMQLLDLERTSSLVIAP</sequence>
<accession>A0A098M4F5</accession>
<dbReference type="STRING" id="268407.PWYN_22795"/>
<evidence type="ECO:0000259" key="9">
    <source>
        <dbReference type="Pfam" id="PF01035"/>
    </source>
</evidence>
<evidence type="ECO:0000313" key="12">
    <source>
        <dbReference type="Proteomes" id="UP000029734"/>
    </source>
</evidence>
<dbReference type="InterPro" id="IPR036217">
    <property type="entry name" value="MethylDNA_cys_MeTrfase_DNAb"/>
</dbReference>
<dbReference type="PROSITE" id="PS00374">
    <property type="entry name" value="MGMT"/>
    <property type="match status" value="1"/>
</dbReference>
<dbReference type="GO" id="GO:0003908">
    <property type="term" value="F:methylated-DNA-[protein]-cysteine S-methyltransferase activity"/>
    <property type="evidence" value="ECO:0007669"/>
    <property type="project" value="UniProtKB-EC"/>
</dbReference>
<keyword evidence="6" id="KW-0227">DNA damage</keyword>
<dbReference type="Gene3D" id="3.30.160.70">
    <property type="entry name" value="Methylated DNA-protein cysteine methyltransferase domain"/>
    <property type="match status" value="1"/>
</dbReference>
<keyword evidence="5 11" id="KW-0808">Transferase</keyword>
<evidence type="ECO:0000256" key="5">
    <source>
        <dbReference type="ARBA" id="ARBA00022679"/>
    </source>
</evidence>